<comment type="subcellular location">
    <subcellularLocation>
        <location evidence="1 11">Cell outer membrane</location>
        <topology evidence="1 11">Multi-pass membrane protein</topology>
    </subcellularLocation>
</comment>
<dbReference type="PANTHER" id="PTHR32552:SF81">
    <property type="entry name" value="TONB-DEPENDENT OUTER MEMBRANE RECEPTOR"/>
    <property type="match status" value="1"/>
</dbReference>
<feature type="domain" description="TonB-dependent receptor-like beta-barrel" evidence="14">
    <location>
        <begin position="353"/>
        <end position="794"/>
    </location>
</feature>
<evidence type="ECO:0000256" key="9">
    <source>
        <dbReference type="ARBA" id="ARBA00023136"/>
    </source>
</evidence>
<organism evidence="16 17">
    <name type="scientific">Parahaliea aestuarii</name>
    <dbReference type="NCBI Taxonomy" id="1852021"/>
    <lineage>
        <taxon>Bacteria</taxon>
        <taxon>Pseudomonadati</taxon>
        <taxon>Pseudomonadota</taxon>
        <taxon>Gammaproteobacteria</taxon>
        <taxon>Cellvibrionales</taxon>
        <taxon>Halieaceae</taxon>
        <taxon>Parahaliea</taxon>
    </lineage>
</organism>
<evidence type="ECO:0000313" key="17">
    <source>
        <dbReference type="Proteomes" id="UP000321933"/>
    </source>
</evidence>
<comment type="similarity">
    <text evidence="11 12">Belongs to the TonB-dependent receptor family.</text>
</comment>
<evidence type="ECO:0000256" key="8">
    <source>
        <dbReference type="ARBA" id="ARBA00023077"/>
    </source>
</evidence>
<evidence type="ECO:0000256" key="6">
    <source>
        <dbReference type="ARBA" id="ARBA00023004"/>
    </source>
</evidence>
<dbReference type="PANTHER" id="PTHR32552">
    <property type="entry name" value="FERRICHROME IRON RECEPTOR-RELATED"/>
    <property type="match status" value="1"/>
</dbReference>
<keyword evidence="5 11" id="KW-0812">Transmembrane</keyword>
<dbReference type="InterPro" id="IPR039426">
    <property type="entry name" value="TonB-dep_rcpt-like"/>
</dbReference>
<evidence type="ECO:0000313" key="16">
    <source>
        <dbReference type="EMBL" id="TXS94465.1"/>
    </source>
</evidence>
<dbReference type="PROSITE" id="PS52016">
    <property type="entry name" value="TONB_DEPENDENT_REC_3"/>
    <property type="match status" value="1"/>
</dbReference>
<evidence type="ECO:0000256" key="13">
    <source>
        <dbReference type="SAM" id="SignalP"/>
    </source>
</evidence>
<keyword evidence="17" id="KW-1185">Reference proteome</keyword>
<dbReference type="GO" id="GO:0006826">
    <property type="term" value="P:iron ion transport"/>
    <property type="evidence" value="ECO:0007669"/>
    <property type="project" value="UniProtKB-KW"/>
</dbReference>
<feature type="chain" id="PRO_5023047225" evidence="13">
    <location>
        <begin position="28"/>
        <end position="831"/>
    </location>
</feature>
<keyword evidence="13" id="KW-0732">Signal</keyword>
<dbReference type="AlphaFoldDB" id="A0A5C9A0R7"/>
<dbReference type="RefSeq" id="WP_148062321.1">
    <property type="nucleotide sequence ID" value="NZ_VRYZ01000001.1"/>
</dbReference>
<keyword evidence="2 11" id="KW-0813">Transport</keyword>
<keyword evidence="6" id="KW-0408">Iron</keyword>
<dbReference type="Pfam" id="PF07715">
    <property type="entry name" value="Plug"/>
    <property type="match status" value="1"/>
</dbReference>
<evidence type="ECO:0000256" key="10">
    <source>
        <dbReference type="ARBA" id="ARBA00023237"/>
    </source>
</evidence>
<protein>
    <submittedName>
        <fullName evidence="16">TonB-dependent receptor plug domain-containing protein</fullName>
    </submittedName>
</protein>
<accession>A0A5C9A0R7</accession>
<evidence type="ECO:0000259" key="15">
    <source>
        <dbReference type="Pfam" id="PF07715"/>
    </source>
</evidence>
<dbReference type="InterPro" id="IPR000531">
    <property type="entry name" value="Beta-barrel_TonB"/>
</dbReference>
<feature type="signal peptide" evidence="13">
    <location>
        <begin position="1"/>
        <end position="27"/>
    </location>
</feature>
<dbReference type="OrthoDB" id="127311at2"/>
<dbReference type="InterPro" id="IPR036942">
    <property type="entry name" value="Beta-barrel_TonB_sf"/>
</dbReference>
<keyword evidence="9 11" id="KW-0472">Membrane</keyword>
<evidence type="ECO:0000256" key="5">
    <source>
        <dbReference type="ARBA" id="ARBA00022692"/>
    </source>
</evidence>
<dbReference type="Pfam" id="PF00593">
    <property type="entry name" value="TonB_dep_Rec_b-barrel"/>
    <property type="match status" value="1"/>
</dbReference>
<dbReference type="InterPro" id="IPR012910">
    <property type="entry name" value="Plug_dom"/>
</dbReference>
<evidence type="ECO:0000256" key="3">
    <source>
        <dbReference type="ARBA" id="ARBA00022452"/>
    </source>
</evidence>
<keyword evidence="10 11" id="KW-0998">Cell outer membrane</keyword>
<comment type="caution">
    <text evidence="16">The sequence shown here is derived from an EMBL/GenBank/DDBJ whole genome shotgun (WGS) entry which is preliminary data.</text>
</comment>
<evidence type="ECO:0000256" key="2">
    <source>
        <dbReference type="ARBA" id="ARBA00022448"/>
    </source>
</evidence>
<evidence type="ECO:0000256" key="1">
    <source>
        <dbReference type="ARBA" id="ARBA00004571"/>
    </source>
</evidence>
<dbReference type="GO" id="GO:0009279">
    <property type="term" value="C:cell outer membrane"/>
    <property type="evidence" value="ECO:0007669"/>
    <property type="project" value="UniProtKB-SubCell"/>
</dbReference>
<dbReference type="SUPFAM" id="SSF56935">
    <property type="entry name" value="Porins"/>
    <property type="match status" value="1"/>
</dbReference>
<evidence type="ECO:0000256" key="11">
    <source>
        <dbReference type="PROSITE-ProRule" id="PRU01360"/>
    </source>
</evidence>
<dbReference type="Proteomes" id="UP000321933">
    <property type="component" value="Unassembled WGS sequence"/>
</dbReference>
<feature type="domain" description="TonB-dependent receptor plug" evidence="15">
    <location>
        <begin position="50"/>
        <end position="159"/>
    </location>
</feature>
<keyword evidence="16" id="KW-0675">Receptor</keyword>
<dbReference type="Gene3D" id="2.40.170.20">
    <property type="entry name" value="TonB-dependent receptor, beta-barrel domain"/>
    <property type="match status" value="2"/>
</dbReference>
<dbReference type="EMBL" id="VRYZ01000001">
    <property type="protein sequence ID" value="TXS94465.1"/>
    <property type="molecule type" value="Genomic_DNA"/>
</dbReference>
<keyword evidence="7" id="KW-0406">Ion transport</keyword>
<proteinExistence type="inferred from homology"/>
<sequence>MIHSAKPVFAPSTLALAVALASAPALAQDGNRATALEEVVVTAQKREESLQDAPIAISAFSPAAIESMGIEQVTDVTHFTPNMSMHRQSASNATVNFSIRGITEPEPSMSVDPAVGVYMDGIYMARNNGLAFDVVDLERIEVLRGPQGTLYGRNSTGGAINIVTAKPSGEFEFQQNLSLGNYDRLKAHTIVDLPEFAGISAKLSYLYDTRGGWVDNETTNFQQGKADDFGEQDNDAWHVALNWTPTDTLSFDYSYDGTKGTGTPAAFQLTRAEAVPASVFGANFDPSLSFGPGANDGGIADSVLLGTYAAFGNQPVSGACSTDPSCVAFANTANPAFGGASPAQAQLGTFLGVYGNAAAAADEDRKDALNIPYAGQEDMDIQGHSLTAAWDITDFLTVKSLTGYREMELRHRTGLSGGGFLDLSASGGGVVTLFAAGAPNRKSHEQFSQEIQFLGDVGQFQYLAGLYYFNEEATEVTREQTAFLFGSFGTARSYDTDNSAWAAFGQLTWTPAALDDRLDVTVGLRYTEDEREITIDESVNGIAASQSFDENFDNTSGSLTFDYAFNMDMTGYFRIATGYKAGGFLSRTSIANQRPFDAETLTSYELGIKSQWLENRLRLNGAVFYSEYDDKQVTQFVPTATGAESTVQNAAAASYQGLELELIAIPMEGLTLNVSYGYLDPEYDEYSFFDPTGQFCGAPGTTCDVSDRGVFANAPENTASAGVQYDFPYFGFGQLSARVDVAYSDSYTYGTIENRFNDFVENDPFTLVNARMILSDISLGEAGNLTATLWGKNLTDEFYRQSGIGAFESVGFAGVVYNPPRMYGFDLDYRF</sequence>
<evidence type="ECO:0000259" key="14">
    <source>
        <dbReference type="Pfam" id="PF00593"/>
    </source>
</evidence>
<keyword evidence="3 11" id="KW-1134">Transmembrane beta strand</keyword>
<gene>
    <name evidence="16" type="ORF">FVW59_00665</name>
</gene>
<name>A0A5C9A0R7_9GAMM</name>
<keyword evidence="4" id="KW-0410">Iron transport</keyword>
<evidence type="ECO:0000256" key="12">
    <source>
        <dbReference type="RuleBase" id="RU003357"/>
    </source>
</evidence>
<reference evidence="16 17" key="1">
    <citation type="submission" date="2019-08" db="EMBL/GenBank/DDBJ databases">
        <title>Parahaliea maris sp. nov., isolated from the surface seawater.</title>
        <authorList>
            <person name="Liu Y."/>
        </authorList>
    </citation>
    <scope>NUCLEOTIDE SEQUENCE [LARGE SCALE GENOMIC DNA]</scope>
    <source>
        <strain evidence="16 17">S2-26</strain>
    </source>
</reference>
<evidence type="ECO:0000256" key="4">
    <source>
        <dbReference type="ARBA" id="ARBA00022496"/>
    </source>
</evidence>
<keyword evidence="8 12" id="KW-0798">TonB box</keyword>
<evidence type="ECO:0000256" key="7">
    <source>
        <dbReference type="ARBA" id="ARBA00023065"/>
    </source>
</evidence>